<evidence type="ECO:0000256" key="7">
    <source>
        <dbReference type="SAM" id="Phobius"/>
    </source>
</evidence>
<feature type="compositionally biased region" description="Basic and acidic residues" evidence="6">
    <location>
        <begin position="38"/>
        <end position="48"/>
    </location>
</feature>
<feature type="compositionally biased region" description="Gly residues" evidence="6">
    <location>
        <begin position="9"/>
        <end position="24"/>
    </location>
</feature>
<dbReference type="OrthoDB" id="1641903at2759"/>
<feature type="compositionally biased region" description="Basic and acidic residues" evidence="6">
    <location>
        <begin position="160"/>
        <end position="173"/>
    </location>
</feature>
<dbReference type="Pfam" id="PF00860">
    <property type="entry name" value="Xan_ur_permease"/>
    <property type="match status" value="1"/>
</dbReference>
<dbReference type="GO" id="GO:0022857">
    <property type="term" value="F:transmembrane transporter activity"/>
    <property type="evidence" value="ECO:0007669"/>
    <property type="project" value="InterPro"/>
</dbReference>
<feature type="transmembrane region" description="Helical" evidence="7">
    <location>
        <begin position="300"/>
        <end position="320"/>
    </location>
</feature>
<feature type="compositionally biased region" description="Gly residues" evidence="6">
    <location>
        <begin position="116"/>
        <end position="126"/>
    </location>
</feature>
<accession>A0A5J9VTW4</accession>
<dbReference type="Proteomes" id="UP000324897">
    <property type="component" value="Chromosome 4"/>
</dbReference>
<reference evidence="8 9" key="1">
    <citation type="journal article" date="2019" name="Sci. Rep.">
        <title>A high-quality genome of Eragrostis curvula grass provides insights into Poaceae evolution and supports new strategies to enhance forage quality.</title>
        <authorList>
            <person name="Carballo J."/>
            <person name="Santos B.A.C.M."/>
            <person name="Zappacosta D."/>
            <person name="Garbus I."/>
            <person name="Selva J.P."/>
            <person name="Gallo C.A."/>
            <person name="Diaz A."/>
            <person name="Albertini E."/>
            <person name="Caccamo M."/>
            <person name="Echenique V."/>
        </authorList>
    </citation>
    <scope>NUCLEOTIDE SEQUENCE [LARGE SCALE GENOMIC DNA]</scope>
    <source>
        <strain evidence="9">cv. Victoria</strain>
        <tissue evidence="8">Leaf</tissue>
    </source>
</reference>
<evidence type="ECO:0000256" key="4">
    <source>
        <dbReference type="ARBA" id="ARBA00022989"/>
    </source>
</evidence>
<feature type="transmembrane region" description="Helical" evidence="7">
    <location>
        <begin position="735"/>
        <end position="755"/>
    </location>
</feature>
<name>A0A5J9VTW4_9POAL</name>
<comment type="similarity">
    <text evidence="2">Belongs to the nucleobase:cation symporter-2 (NCS2) (TC 2.A.40) family.</text>
</comment>
<evidence type="ECO:0000256" key="6">
    <source>
        <dbReference type="SAM" id="MobiDB-lite"/>
    </source>
</evidence>
<evidence type="ECO:0000256" key="2">
    <source>
        <dbReference type="ARBA" id="ARBA00008821"/>
    </source>
</evidence>
<dbReference type="PANTHER" id="PTHR11119">
    <property type="entry name" value="XANTHINE-URACIL / VITAMIN C PERMEASE FAMILY MEMBER"/>
    <property type="match status" value="1"/>
</dbReference>
<keyword evidence="9" id="KW-1185">Reference proteome</keyword>
<gene>
    <name evidence="8" type="ORF">EJB05_12480</name>
</gene>
<dbReference type="Gramene" id="TVU39077">
    <property type="protein sequence ID" value="TVU39077"/>
    <property type="gene ID" value="EJB05_12480"/>
</dbReference>
<sequence length="805" mass="85842">MPSSRRTTGRGGGGGGGGGGAGDGGEGDANVPPFMGNNRDHNPRELRSWARRTGFFSGESNTSSFASVAAPPPPPAPPAASRRPPRPRPPPGRGPGPNTEDDEDDGLDPAPPIDLGRGGRGRGPGGRPRRHIDLRGELEIPPGFGEAPAPDAARGGGGRGDARRGNGAVEREAPANVGRNVNGAPADAEARKKAEEAEAKRKAEEAEARRKKEEEERDAELAAYYQEQWANEEDGPPEAAAGETTPLYGASGLRCGVTENPGWALLLFYGVQHYLSIAGSLVFVPLILVPNMGGSDEDTATVISTMLLVSGLTTVLHTFLGSRLPLVQGSSFVYLAPALVIANSEEFRNLSENTNGPPKLIFILYDMQKFKHIMRELQGAILVGSVFQMILGYSGLMSLFLRLINPVVVAPTIAAVGLAFFSYGFPQAGSCVEISMPLIVLVLLCSLYMRKVSLFGNRIFLVYAVPLSVAIVWAYAFFLTAGGAYNFKGCSSNIPSSNILLDSCRRHLETMRRCRTDASTAWRTAAWVRIPYPFQWGPPTFHFKTSIIMIIVSLVASVDSLASYHAASLLVNLSPPTRGVVSRGVGLEGVTTFIAGLWGTGAGSTTLTENIHTLETTKMASRRALQLGAALLVIFSFFGKIGALLASIPVALAASILCFTWALIVALGLSTLRYTQAASSRNMIIVGFTLFISLSIPAYFQQYEPSSNFILPSYLLPYAAASTGPVRTGSSGLNYAVNALLSISVVVALLVALILDNTVPGSKQERGVYIWSDPTSLDVDPATLEPYRLPEKISCWFRWAKCVGI</sequence>
<feature type="transmembrane region" description="Helical" evidence="7">
    <location>
        <begin position="651"/>
        <end position="670"/>
    </location>
</feature>
<feature type="transmembrane region" description="Helical" evidence="7">
    <location>
        <begin position="547"/>
        <end position="573"/>
    </location>
</feature>
<evidence type="ECO:0000256" key="3">
    <source>
        <dbReference type="ARBA" id="ARBA00022692"/>
    </source>
</evidence>
<comment type="caution">
    <text evidence="8">The sequence shown here is derived from an EMBL/GenBank/DDBJ whole genome shotgun (WGS) entry which is preliminary data.</text>
</comment>
<feature type="non-terminal residue" evidence="8">
    <location>
        <position position="1"/>
    </location>
</feature>
<keyword evidence="5 7" id="KW-0472">Membrane</keyword>
<comment type="subcellular location">
    <subcellularLocation>
        <location evidence="1">Membrane</location>
        <topology evidence="1">Multi-pass membrane protein</topology>
    </subcellularLocation>
</comment>
<evidence type="ECO:0000256" key="5">
    <source>
        <dbReference type="ARBA" id="ARBA00023136"/>
    </source>
</evidence>
<dbReference type="NCBIfam" id="NF037981">
    <property type="entry name" value="NCS2_1"/>
    <property type="match status" value="1"/>
</dbReference>
<feature type="transmembrane region" description="Helical" evidence="7">
    <location>
        <begin position="427"/>
        <end position="448"/>
    </location>
</feature>
<dbReference type="GO" id="GO:0016020">
    <property type="term" value="C:membrane"/>
    <property type="evidence" value="ECO:0007669"/>
    <property type="project" value="UniProtKB-SubCell"/>
</dbReference>
<dbReference type="EMBL" id="RWGY01000007">
    <property type="protein sequence ID" value="TVU39077.1"/>
    <property type="molecule type" value="Genomic_DNA"/>
</dbReference>
<feature type="region of interest" description="Disordered" evidence="6">
    <location>
        <begin position="1"/>
        <end position="219"/>
    </location>
</feature>
<feature type="transmembrane region" description="Helical" evidence="7">
    <location>
        <begin position="460"/>
        <end position="478"/>
    </location>
</feature>
<evidence type="ECO:0008006" key="10">
    <source>
        <dbReference type="Google" id="ProtNLM"/>
    </source>
</evidence>
<dbReference type="InterPro" id="IPR006043">
    <property type="entry name" value="NCS2"/>
</dbReference>
<keyword evidence="4 7" id="KW-1133">Transmembrane helix</keyword>
<feature type="compositionally biased region" description="Basic and acidic residues" evidence="6">
    <location>
        <begin position="188"/>
        <end position="214"/>
    </location>
</feature>
<feature type="transmembrane region" description="Helical" evidence="7">
    <location>
        <begin position="624"/>
        <end position="645"/>
    </location>
</feature>
<evidence type="ECO:0000256" key="1">
    <source>
        <dbReference type="ARBA" id="ARBA00004141"/>
    </source>
</evidence>
<dbReference type="AlphaFoldDB" id="A0A5J9VTW4"/>
<feature type="transmembrane region" description="Helical" evidence="7">
    <location>
        <begin position="682"/>
        <end position="700"/>
    </location>
</feature>
<feature type="transmembrane region" description="Helical" evidence="7">
    <location>
        <begin position="403"/>
        <end position="421"/>
    </location>
</feature>
<evidence type="ECO:0000313" key="8">
    <source>
        <dbReference type="EMBL" id="TVU39077.1"/>
    </source>
</evidence>
<evidence type="ECO:0000313" key="9">
    <source>
        <dbReference type="Proteomes" id="UP000324897"/>
    </source>
</evidence>
<proteinExistence type="inferred from homology"/>
<keyword evidence="3 7" id="KW-0812">Transmembrane</keyword>
<organism evidence="8 9">
    <name type="scientific">Eragrostis curvula</name>
    <name type="common">weeping love grass</name>
    <dbReference type="NCBI Taxonomy" id="38414"/>
    <lineage>
        <taxon>Eukaryota</taxon>
        <taxon>Viridiplantae</taxon>
        <taxon>Streptophyta</taxon>
        <taxon>Embryophyta</taxon>
        <taxon>Tracheophyta</taxon>
        <taxon>Spermatophyta</taxon>
        <taxon>Magnoliopsida</taxon>
        <taxon>Liliopsida</taxon>
        <taxon>Poales</taxon>
        <taxon>Poaceae</taxon>
        <taxon>PACMAD clade</taxon>
        <taxon>Chloridoideae</taxon>
        <taxon>Eragrostideae</taxon>
        <taxon>Eragrostidinae</taxon>
        <taxon>Eragrostis</taxon>
    </lineage>
</organism>
<protein>
    <recommendedName>
        <fullName evidence="10">Nucleobase-ascorbate transporter 11</fullName>
    </recommendedName>
</protein>
<feature type="transmembrane region" description="Helical" evidence="7">
    <location>
        <begin position="263"/>
        <end position="288"/>
    </location>
</feature>